<keyword evidence="3" id="KW-1185">Reference proteome</keyword>
<protein>
    <recommendedName>
        <fullName evidence="1">Putative component of 'biosynthetic module' domain-containing protein</fullName>
    </recommendedName>
</protein>
<comment type="caution">
    <text evidence="2">The sequence shown here is derived from an EMBL/GenBank/DDBJ whole genome shotgun (WGS) entry which is preliminary data.</text>
</comment>
<organism evidence="2 3">
    <name type="scientific">Bacillus zhangzhouensis</name>
    <dbReference type="NCBI Taxonomy" id="1178540"/>
    <lineage>
        <taxon>Bacteria</taxon>
        <taxon>Bacillati</taxon>
        <taxon>Bacillota</taxon>
        <taxon>Bacilli</taxon>
        <taxon>Bacillales</taxon>
        <taxon>Bacillaceae</taxon>
        <taxon>Bacillus</taxon>
    </lineage>
</organism>
<evidence type="ECO:0000313" key="2">
    <source>
        <dbReference type="EMBL" id="KEP26788.1"/>
    </source>
</evidence>
<feature type="domain" description="Putative component of 'biosynthetic module'" evidence="1">
    <location>
        <begin position="17"/>
        <end position="268"/>
    </location>
</feature>
<sequence length="538" mass="63719">MSYKEINVTHTRADQEAWKNVLKKPLPERDGYIKDEHTLSLPRLAARVLGTPHDATDYFIYLHELFETDGMHILSETLNRHIEPEHFQALQRIHLINQEEKGLSVNRFVAFLDGEQLIVRHPNPVMNRHIRLSLIKVFEHFKQLHEGGFQHPDFRRVLLDVVKFSNNHLGPWLKEVNVEEKMPAVIWYGEANKSQLYFLYYVMLIGCDVVLFHPEGKDPFRELDPEEKLTFIDQYPGTSKLEPFPTEKPERKSTVAYRSTRELEEVLYTEDSMLYKPWQFRDHTPHSITLKTTYDELFLIAKERSFIRPNFKADRDTIQIPNLFAKMMGVTRDKREYWDRIHTLMEGKETKIIRHFPFTKEVSSNYQFHYQHALSPAGEIDPELLMKSNVWQFSHLYEGTQRAMAEAISRICQHPKLLKEGQETELDVRIYLFKQVLHISQDLIELIQTFDYAQTVPKVILYHTEYNGELTRSDAAALIFLNEMGVDLFVYHSAGYQCIERYIDDQLFDIHWLDEMVMNQEFKEPSIVRKLFQSIKNR</sequence>
<evidence type="ECO:0000259" key="1">
    <source>
        <dbReference type="Pfam" id="PF14266"/>
    </source>
</evidence>
<dbReference type="Pfam" id="PF14266">
    <property type="entry name" value="YceG_bac"/>
    <property type="match status" value="2"/>
</dbReference>
<feature type="domain" description="Putative component of 'biosynthetic module'" evidence="1">
    <location>
        <begin position="291"/>
        <end position="522"/>
    </location>
</feature>
<dbReference type="InterPro" id="IPR025647">
    <property type="entry name" value="YceG_bac"/>
</dbReference>
<reference evidence="2 3" key="1">
    <citation type="submission" date="2012-09" db="EMBL/GenBank/DDBJ databases">
        <title>Genome Sequence of Bacillus sp. DW5-4.</title>
        <authorList>
            <person name="Lai Q."/>
            <person name="Liu Y."/>
            <person name="Shao Z."/>
        </authorList>
    </citation>
    <scope>NUCLEOTIDE SEQUENCE [LARGE SCALE GENOMIC DNA]</scope>
    <source>
        <strain evidence="2 3">DW5-4</strain>
    </source>
</reference>
<dbReference type="RefSeq" id="WP_034320599.1">
    <property type="nucleotide sequence ID" value="NZ_JOTP01000007.1"/>
</dbReference>
<dbReference type="OrthoDB" id="2421008at2"/>
<accession>A0A081LC12</accession>
<gene>
    <name evidence="2" type="ORF">BA70_18060</name>
</gene>
<dbReference type="Proteomes" id="UP000028091">
    <property type="component" value="Unassembled WGS sequence"/>
</dbReference>
<evidence type="ECO:0000313" key="3">
    <source>
        <dbReference type="Proteomes" id="UP000028091"/>
    </source>
</evidence>
<dbReference type="eggNOG" id="ENOG502Z9CR">
    <property type="taxonomic scope" value="Bacteria"/>
</dbReference>
<dbReference type="AlphaFoldDB" id="A0A081LC12"/>
<name>A0A081LC12_9BACI</name>
<proteinExistence type="predicted"/>
<dbReference type="EMBL" id="JOTP01000007">
    <property type="protein sequence ID" value="KEP26788.1"/>
    <property type="molecule type" value="Genomic_DNA"/>
</dbReference>